<proteinExistence type="predicted"/>
<dbReference type="Proteomes" id="UP001600888">
    <property type="component" value="Unassembled WGS sequence"/>
</dbReference>
<feature type="domain" description="Cdc24/Scd1 N-terminal" evidence="2">
    <location>
        <begin position="2"/>
        <end position="31"/>
    </location>
</feature>
<protein>
    <recommendedName>
        <fullName evidence="2">Cdc24/Scd1 N-terminal domain-containing protein</fullName>
    </recommendedName>
</protein>
<organism evidence="3 4">
    <name type="scientific">Diaporthe vaccinii</name>
    <dbReference type="NCBI Taxonomy" id="105482"/>
    <lineage>
        <taxon>Eukaryota</taxon>
        <taxon>Fungi</taxon>
        <taxon>Dikarya</taxon>
        <taxon>Ascomycota</taxon>
        <taxon>Pezizomycotina</taxon>
        <taxon>Sordariomycetes</taxon>
        <taxon>Sordariomycetidae</taxon>
        <taxon>Diaporthales</taxon>
        <taxon>Diaporthaceae</taxon>
        <taxon>Diaporthe</taxon>
        <taxon>Diaporthe eres species complex</taxon>
    </lineage>
</organism>
<name>A0ABR4DSZ0_9PEZI</name>
<evidence type="ECO:0000313" key="4">
    <source>
        <dbReference type="Proteomes" id="UP001600888"/>
    </source>
</evidence>
<feature type="compositionally biased region" description="Polar residues" evidence="1">
    <location>
        <begin position="48"/>
        <end position="62"/>
    </location>
</feature>
<accession>A0ABR4DSZ0</accession>
<feature type="region of interest" description="Disordered" evidence="1">
    <location>
        <begin position="48"/>
        <end position="80"/>
    </location>
</feature>
<evidence type="ECO:0000313" key="3">
    <source>
        <dbReference type="EMBL" id="KAL2273508.1"/>
    </source>
</evidence>
<comment type="caution">
    <text evidence="3">The sequence shown here is derived from an EMBL/GenBank/DDBJ whole genome shotgun (WGS) entry which is preliminary data.</text>
</comment>
<dbReference type="InterPro" id="IPR010481">
    <property type="entry name" value="Cdc24/Scd1_N"/>
</dbReference>
<dbReference type="Pfam" id="PF06395">
    <property type="entry name" value="CDC24"/>
    <property type="match status" value="1"/>
</dbReference>
<reference evidence="3 4" key="1">
    <citation type="submission" date="2024-03" db="EMBL/GenBank/DDBJ databases">
        <title>A high-quality draft genome sequence of Diaporthe vaccinii, a causative agent of upright dieback and viscid rot disease in cranberry plants.</title>
        <authorList>
            <person name="Sarrasin M."/>
            <person name="Lang B.F."/>
            <person name="Burger G."/>
        </authorList>
    </citation>
    <scope>NUCLEOTIDE SEQUENCE [LARGE SCALE GENOMIC DNA]</scope>
    <source>
        <strain evidence="3 4">IS7</strain>
    </source>
</reference>
<sequence>MKKDDIFIVSELFGKDCLAFFKVLTVINRVLDIAQEGHLLPGLPQQLRAKSTKATSHSSQSGKIRATHEIPNAAQRFDAK</sequence>
<keyword evidence="4" id="KW-1185">Reference proteome</keyword>
<evidence type="ECO:0000259" key="2">
    <source>
        <dbReference type="Pfam" id="PF06395"/>
    </source>
</evidence>
<gene>
    <name evidence="3" type="ORF">FJTKL_04464</name>
</gene>
<dbReference type="EMBL" id="JBAWTH010000184">
    <property type="protein sequence ID" value="KAL2273508.1"/>
    <property type="molecule type" value="Genomic_DNA"/>
</dbReference>
<evidence type="ECO:0000256" key="1">
    <source>
        <dbReference type="SAM" id="MobiDB-lite"/>
    </source>
</evidence>